<dbReference type="Proteomes" id="UP001642540">
    <property type="component" value="Unassembled WGS sequence"/>
</dbReference>
<feature type="chain" id="PRO_5046456804" description="Secreted protein" evidence="1">
    <location>
        <begin position="20"/>
        <end position="112"/>
    </location>
</feature>
<accession>A0ABP1RIQ0</accession>
<protein>
    <recommendedName>
        <fullName evidence="4">Secreted protein</fullName>
    </recommendedName>
</protein>
<evidence type="ECO:0000256" key="1">
    <source>
        <dbReference type="SAM" id="SignalP"/>
    </source>
</evidence>
<evidence type="ECO:0000313" key="2">
    <source>
        <dbReference type="EMBL" id="CAL8128859.1"/>
    </source>
</evidence>
<evidence type="ECO:0008006" key="4">
    <source>
        <dbReference type="Google" id="ProtNLM"/>
    </source>
</evidence>
<comment type="caution">
    <text evidence="2">The sequence shown here is derived from an EMBL/GenBank/DDBJ whole genome shotgun (WGS) entry which is preliminary data.</text>
</comment>
<name>A0ABP1RIQ0_9HEXA</name>
<proteinExistence type="predicted"/>
<sequence length="112" mass="12142">MKALPIVLLLILPLTMVRPDDGLAETAESSHNRMRIKTIDEENKAIITHDLPYGIGIGDAEDDADYGDLNGQTIEKDRSSSLNIPSSHGNLKPCPCCGEIGHNCKEGHIHAN</sequence>
<reference evidence="2 3" key="1">
    <citation type="submission" date="2024-08" db="EMBL/GenBank/DDBJ databases">
        <authorList>
            <person name="Cucini C."/>
            <person name="Frati F."/>
        </authorList>
    </citation>
    <scope>NUCLEOTIDE SEQUENCE [LARGE SCALE GENOMIC DNA]</scope>
</reference>
<evidence type="ECO:0000313" key="3">
    <source>
        <dbReference type="Proteomes" id="UP001642540"/>
    </source>
</evidence>
<keyword evidence="1" id="KW-0732">Signal</keyword>
<gene>
    <name evidence="2" type="ORF">ODALV1_LOCUS22621</name>
</gene>
<organism evidence="2 3">
    <name type="scientific">Orchesella dallaii</name>
    <dbReference type="NCBI Taxonomy" id="48710"/>
    <lineage>
        <taxon>Eukaryota</taxon>
        <taxon>Metazoa</taxon>
        <taxon>Ecdysozoa</taxon>
        <taxon>Arthropoda</taxon>
        <taxon>Hexapoda</taxon>
        <taxon>Collembola</taxon>
        <taxon>Entomobryomorpha</taxon>
        <taxon>Entomobryoidea</taxon>
        <taxon>Orchesellidae</taxon>
        <taxon>Orchesellinae</taxon>
        <taxon>Orchesella</taxon>
    </lineage>
</organism>
<feature type="signal peptide" evidence="1">
    <location>
        <begin position="1"/>
        <end position="19"/>
    </location>
</feature>
<dbReference type="EMBL" id="CAXLJM020000075">
    <property type="protein sequence ID" value="CAL8128859.1"/>
    <property type="molecule type" value="Genomic_DNA"/>
</dbReference>
<keyword evidence="3" id="KW-1185">Reference proteome</keyword>